<reference evidence="2 3" key="1">
    <citation type="journal article" date="2023" name="Ecotoxicol. Environ. Saf.">
        <title>Mercury remediation potential of mercury-resistant strain Rheinheimera metallidurans sp. nov. isolated from a municipal waste dumping site.</title>
        <authorList>
            <person name="Yadav V."/>
            <person name="Manjhi A."/>
            <person name="Vadakedath N."/>
        </authorList>
    </citation>
    <scope>NUCLEOTIDE SEQUENCE [LARGE SCALE GENOMIC DNA]</scope>
    <source>
        <strain evidence="2 3">E-49</strain>
    </source>
</reference>
<dbReference type="InterPro" id="IPR029068">
    <property type="entry name" value="Glyas_Bleomycin-R_OHBP_Dase"/>
</dbReference>
<evidence type="ECO:0000259" key="1">
    <source>
        <dbReference type="PROSITE" id="PS51819"/>
    </source>
</evidence>
<dbReference type="Pfam" id="PF00903">
    <property type="entry name" value="Glyoxalase"/>
    <property type="match status" value="1"/>
</dbReference>
<dbReference type="InterPro" id="IPR004360">
    <property type="entry name" value="Glyas_Fos-R_dOase_dom"/>
</dbReference>
<dbReference type="PROSITE" id="PS51819">
    <property type="entry name" value="VOC"/>
    <property type="match status" value="1"/>
</dbReference>
<accession>A0ABU8CBX4</accession>
<keyword evidence="3" id="KW-1185">Reference proteome</keyword>
<dbReference type="SUPFAM" id="SSF54593">
    <property type="entry name" value="Glyoxalase/Bleomycin resistance protein/Dihydroxybiphenyl dioxygenase"/>
    <property type="match status" value="1"/>
</dbReference>
<name>A0ABU8CBX4_9GAMM</name>
<evidence type="ECO:0000313" key="2">
    <source>
        <dbReference type="EMBL" id="MEH8019407.1"/>
    </source>
</evidence>
<dbReference type="EMBL" id="JALAAR010000026">
    <property type="protein sequence ID" value="MEH8019407.1"/>
    <property type="molecule type" value="Genomic_DNA"/>
</dbReference>
<dbReference type="Gene3D" id="3.30.720.120">
    <property type="match status" value="1"/>
</dbReference>
<dbReference type="Proteomes" id="UP001375382">
    <property type="component" value="Unassembled WGS sequence"/>
</dbReference>
<protein>
    <submittedName>
        <fullName evidence="2">VOC family protein</fullName>
    </submittedName>
</protein>
<feature type="domain" description="VOC" evidence="1">
    <location>
        <begin position="5"/>
        <end position="126"/>
    </location>
</feature>
<dbReference type="RefSeq" id="WP_335737802.1">
    <property type="nucleotide sequence ID" value="NZ_JALAAR010000026.1"/>
</dbReference>
<dbReference type="InterPro" id="IPR037523">
    <property type="entry name" value="VOC_core"/>
</dbReference>
<proteinExistence type="predicted"/>
<organism evidence="2 3">
    <name type="scientific">Rheinheimera muenzenbergensis</name>
    <dbReference type="NCBI Taxonomy" id="1193628"/>
    <lineage>
        <taxon>Bacteria</taxon>
        <taxon>Pseudomonadati</taxon>
        <taxon>Pseudomonadota</taxon>
        <taxon>Gammaproteobacteria</taxon>
        <taxon>Chromatiales</taxon>
        <taxon>Chromatiaceae</taxon>
        <taxon>Rheinheimera</taxon>
    </lineage>
</organism>
<dbReference type="Gene3D" id="3.30.720.110">
    <property type="match status" value="1"/>
</dbReference>
<sequence length="132" mass="14705">MIEIEAMFPVMVTTDLAAVKAFYETVFGFNAVFFQPDFYLHLVSPGSGVQLGFLMPEHASQPEFLRSRMAADGYVISLEVNNAAQAYAQAQNMNLTIAMQLKEETWGQIHFMLQDPAGFRIDVVQHLAAATK</sequence>
<gene>
    <name evidence="2" type="ORF">MN202_19410</name>
</gene>
<evidence type="ECO:0000313" key="3">
    <source>
        <dbReference type="Proteomes" id="UP001375382"/>
    </source>
</evidence>
<comment type="caution">
    <text evidence="2">The sequence shown here is derived from an EMBL/GenBank/DDBJ whole genome shotgun (WGS) entry which is preliminary data.</text>
</comment>